<dbReference type="OMA" id="WFTRNAL"/>
<organism evidence="6 7">
    <name type="scientific">Grifola frondosa</name>
    <name type="common">Maitake</name>
    <name type="synonym">Polyporus frondosus</name>
    <dbReference type="NCBI Taxonomy" id="5627"/>
    <lineage>
        <taxon>Eukaryota</taxon>
        <taxon>Fungi</taxon>
        <taxon>Dikarya</taxon>
        <taxon>Basidiomycota</taxon>
        <taxon>Agaricomycotina</taxon>
        <taxon>Agaricomycetes</taxon>
        <taxon>Polyporales</taxon>
        <taxon>Grifolaceae</taxon>
        <taxon>Grifola</taxon>
    </lineage>
</organism>
<feature type="transmembrane region" description="Helical" evidence="5">
    <location>
        <begin position="142"/>
        <end position="162"/>
    </location>
</feature>
<keyword evidence="7" id="KW-1185">Reference proteome</keyword>
<gene>
    <name evidence="6" type="ORF">A0H81_08905</name>
</gene>
<dbReference type="OrthoDB" id="434972at2759"/>
<keyword evidence="4 5" id="KW-0472">Membrane</keyword>
<evidence type="ECO:0000256" key="5">
    <source>
        <dbReference type="SAM" id="Phobius"/>
    </source>
</evidence>
<dbReference type="Proteomes" id="UP000092993">
    <property type="component" value="Unassembled WGS sequence"/>
</dbReference>
<dbReference type="CDD" id="cd13965">
    <property type="entry name" value="PT_UbiA_3"/>
    <property type="match status" value="1"/>
</dbReference>
<comment type="subcellular location">
    <subcellularLocation>
        <location evidence="1">Membrane</location>
        <topology evidence="1">Multi-pass membrane protein</topology>
    </subcellularLocation>
</comment>
<evidence type="ECO:0000313" key="7">
    <source>
        <dbReference type="Proteomes" id="UP000092993"/>
    </source>
</evidence>
<dbReference type="PANTHER" id="PTHR42723:SF1">
    <property type="entry name" value="CHLOROPHYLL SYNTHASE, CHLOROPLASTIC"/>
    <property type="match status" value="1"/>
</dbReference>
<feature type="transmembrane region" description="Helical" evidence="5">
    <location>
        <begin position="51"/>
        <end position="84"/>
    </location>
</feature>
<proteinExistence type="predicted"/>
<evidence type="ECO:0000256" key="2">
    <source>
        <dbReference type="ARBA" id="ARBA00022692"/>
    </source>
</evidence>
<dbReference type="Gene3D" id="1.10.357.140">
    <property type="entry name" value="UbiA prenyltransferase"/>
    <property type="match status" value="1"/>
</dbReference>
<name>A0A1C7M3J5_GRIFR</name>
<dbReference type="STRING" id="5627.A0A1C7M3J5"/>
<dbReference type="InterPro" id="IPR044878">
    <property type="entry name" value="UbiA_sf"/>
</dbReference>
<protein>
    <submittedName>
        <fullName evidence="6">Uncharacterized protein</fullName>
    </submittedName>
</protein>
<feature type="transmembrane region" description="Helical" evidence="5">
    <location>
        <begin position="104"/>
        <end position="121"/>
    </location>
</feature>
<dbReference type="Pfam" id="PF01040">
    <property type="entry name" value="UbiA"/>
    <property type="match status" value="1"/>
</dbReference>
<comment type="caution">
    <text evidence="6">The sequence shown here is derived from an EMBL/GenBank/DDBJ whole genome shotgun (WGS) entry which is preliminary data.</text>
</comment>
<dbReference type="GO" id="GO:0016020">
    <property type="term" value="C:membrane"/>
    <property type="evidence" value="ECO:0007669"/>
    <property type="project" value="UniProtKB-SubCell"/>
</dbReference>
<dbReference type="PANTHER" id="PTHR42723">
    <property type="entry name" value="CHLOROPHYLL SYNTHASE"/>
    <property type="match status" value="1"/>
</dbReference>
<evidence type="ECO:0000313" key="6">
    <source>
        <dbReference type="EMBL" id="OBZ71491.1"/>
    </source>
</evidence>
<evidence type="ECO:0000256" key="4">
    <source>
        <dbReference type="ARBA" id="ARBA00023136"/>
    </source>
</evidence>
<keyword evidence="2 5" id="KW-0812">Transmembrane</keyword>
<dbReference type="InterPro" id="IPR000537">
    <property type="entry name" value="UbiA_prenyltransferase"/>
</dbReference>
<evidence type="ECO:0000256" key="3">
    <source>
        <dbReference type="ARBA" id="ARBA00022989"/>
    </source>
</evidence>
<accession>A0A1C7M3J5</accession>
<feature type="transmembrane region" description="Helical" evidence="5">
    <location>
        <begin position="182"/>
        <end position="203"/>
    </location>
</feature>
<reference evidence="6 7" key="1">
    <citation type="submission" date="2016-03" db="EMBL/GenBank/DDBJ databases">
        <title>Whole genome sequencing of Grifola frondosa 9006-11.</title>
        <authorList>
            <person name="Min B."/>
            <person name="Park H."/>
            <person name="Kim J.-G."/>
            <person name="Cho H."/>
            <person name="Oh Y.-L."/>
            <person name="Kong W.-S."/>
            <person name="Choi I.-G."/>
        </authorList>
    </citation>
    <scope>NUCLEOTIDE SEQUENCE [LARGE SCALE GENOMIC DNA]</scope>
    <source>
        <strain evidence="6 7">9006-11</strain>
    </source>
</reference>
<evidence type="ECO:0000256" key="1">
    <source>
        <dbReference type="ARBA" id="ARBA00004141"/>
    </source>
</evidence>
<keyword evidence="3 5" id="KW-1133">Transmembrane helix</keyword>
<feature type="transmembrane region" description="Helical" evidence="5">
    <location>
        <begin position="215"/>
        <end position="232"/>
    </location>
</feature>
<sequence length="243" mass="27579">MLSCVSILRGFIWTWLHLLQFCISNQSLSLDEDKKNKPWRPLPSRRISGSYAFALRWLLLAVCLAISIAYGVASAGFIFMIGVILHNELKLDSHWFTRNALNAVGYAVFDAGATAIIRTGIMKCYLVHYNGLMCCIRWHCRVSPAVLTAHYLSIGIVLTTIHAQDFRDELGDREEKRRTIPIVMPLAGRLSMPLSLSMWSLGLCVRWSRSWMQSVILLGSGMFIGGRFYFLHSPEADRFSYLL</sequence>
<dbReference type="EMBL" id="LUGG01000011">
    <property type="protein sequence ID" value="OBZ71491.1"/>
    <property type="molecule type" value="Genomic_DNA"/>
</dbReference>
<dbReference type="InterPro" id="IPR050475">
    <property type="entry name" value="Prenyltransferase_related"/>
</dbReference>
<dbReference type="AlphaFoldDB" id="A0A1C7M3J5"/>
<dbReference type="GO" id="GO:0016765">
    <property type="term" value="F:transferase activity, transferring alkyl or aryl (other than methyl) groups"/>
    <property type="evidence" value="ECO:0007669"/>
    <property type="project" value="InterPro"/>
</dbReference>